<keyword evidence="2" id="KW-1185">Reference proteome</keyword>
<evidence type="ECO:0000313" key="2">
    <source>
        <dbReference type="Proteomes" id="UP001497444"/>
    </source>
</evidence>
<organism evidence="1 2">
    <name type="scientific">Sphagnum jensenii</name>
    <dbReference type="NCBI Taxonomy" id="128206"/>
    <lineage>
        <taxon>Eukaryota</taxon>
        <taxon>Viridiplantae</taxon>
        <taxon>Streptophyta</taxon>
        <taxon>Embryophyta</taxon>
        <taxon>Bryophyta</taxon>
        <taxon>Sphagnophytina</taxon>
        <taxon>Sphagnopsida</taxon>
        <taxon>Sphagnales</taxon>
        <taxon>Sphagnaceae</taxon>
        <taxon>Sphagnum</taxon>
    </lineage>
</organism>
<name>A0ABP0WG05_9BRYO</name>
<dbReference type="Proteomes" id="UP001497444">
    <property type="component" value="Chromosome 18"/>
</dbReference>
<sequence>MKVRGVFFLFKDGFPKKNEGPGDVGAIGHLPFAPNTKEGIPGLLNRDAFHEIVLGGLRESLVTTLAGSLDSHDLEPGTYRQPVIKDQLGERPHLAWAGIMPHSGDDLGDRGVAKIQLLDEGDDVGSVLLPPGIPSERCSMAILGEDPDRHVLVKGDGDVMRAGSLDSTRVRGFFEFLGIGGVVCYIGDLIDPFRRGDPVSFLFADPVPYHRFVTGDGWVPWDAGYNEVPI</sequence>
<protein>
    <submittedName>
        <fullName evidence="1">Uncharacterized protein</fullName>
    </submittedName>
</protein>
<proteinExistence type="predicted"/>
<reference evidence="1" key="1">
    <citation type="submission" date="2024-02" db="EMBL/GenBank/DDBJ databases">
        <authorList>
            <consortium name="ELIXIR-Norway"/>
            <consortium name="Elixir Norway"/>
        </authorList>
    </citation>
    <scope>NUCLEOTIDE SEQUENCE</scope>
</reference>
<evidence type="ECO:0000313" key="1">
    <source>
        <dbReference type="EMBL" id="CAK9265776.1"/>
    </source>
</evidence>
<gene>
    <name evidence="1" type="ORF">CSSPJE1EN1_LOCUS11254</name>
</gene>
<accession>A0ABP0WG05</accession>
<dbReference type="EMBL" id="OZ020113">
    <property type="protein sequence ID" value="CAK9265776.1"/>
    <property type="molecule type" value="Genomic_DNA"/>
</dbReference>